<sequence length="382" mass="42369">MLNQHRMSDSHEESLMTLENMKKRKQNDDMLSDLPDCVLLHILSFLNTKHVVQTCVLSKRWKHLWKRIPILILHSSTFSTVKRFTKFVSKILTLRDTSTALHILDLKRGGDIEPQLLKKILNYVSSHNTQLQELGISVCGDKSLIKSCVSSCHALTSLKLSVYPRGELFQKICGDGLSSVKQVNIDDSRQFYASVMHGLVLFSWLRDFTDVESLTVTSTSLQILSLVPDLLEAKLHSLCNLKSLEVELIPLYDGSLSRSIKDAMLKKAAAKVHKEVAKLSKAFIARLKPPAIPDGIVDFLRQNSPSAEINISTDFPHVLNLKQVAESIKGAKIVKYRPRYAAPGSSSTAPASAAAPASVAVPAFAAPPNLHLYCGEKNEMAY</sequence>
<evidence type="ECO:0000313" key="2">
    <source>
        <dbReference type="EMBL" id="PNX93515.1"/>
    </source>
</evidence>
<comment type="caution">
    <text evidence="2">The sequence shown here is derived from an EMBL/GenBank/DDBJ whole genome shotgun (WGS) entry which is preliminary data.</text>
</comment>
<name>A0A2K3MRT6_TRIPR</name>
<protein>
    <submittedName>
        <fullName evidence="2">F-box family protein</fullName>
    </submittedName>
</protein>
<organism evidence="2 3">
    <name type="scientific">Trifolium pratense</name>
    <name type="common">Red clover</name>
    <dbReference type="NCBI Taxonomy" id="57577"/>
    <lineage>
        <taxon>Eukaryota</taxon>
        <taxon>Viridiplantae</taxon>
        <taxon>Streptophyta</taxon>
        <taxon>Embryophyta</taxon>
        <taxon>Tracheophyta</taxon>
        <taxon>Spermatophyta</taxon>
        <taxon>Magnoliopsida</taxon>
        <taxon>eudicotyledons</taxon>
        <taxon>Gunneridae</taxon>
        <taxon>Pentapetalae</taxon>
        <taxon>rosids</taxon>
        <taxon>fabids</taxon>
        <taxon>Fabales</taxon>
        <taxon>Fabaceae</taxon>
        <taxon>Papilionoideae</taxon>
        <taxon>50 kb inversion clade</taxon>
        <taxon>NPAAA clade</taxon>
        <taxon>Hologalegina</taxon>
        <taxon>IRL clade</taxon>
        <taxon>Trifolieae</taxon>
        <taxon>Trifolium</taxon>
    </lineage>
</organism>
<dbReference type="PANTHER" id="PTHR32212">
    <property type="entry name" value="CYCLIN-LIKE F-BOX"/>
    <property type="match status" value="1"/>
</dbReference>
<dbReference type="EMBL" id="ASHM01011581">
    <property type="protein sequence ID" value="PNX93515.1"/>
    <property type="molecule type" value="Genomic_DNA"/>
</dbReference>
<dbReference type="Proteomes" id="UP000236291">
    <property type="component" value="Unassembled WGS sequence"/>
</dbReference>
<dbReference type="SUPFAM" id="SSF52047">
    <property type="entry name" value="RNI-like"/>
    <property type="match status" value="1"/>
</dbReference>
<dbReference type="CDD" id="cd22160">
    <property type="entry name" value="F-box_AtFBL13-like"/>
    <property type="match status" value="1"/>
</dbReference>
<dbReference type="InterPro" id="IPR001810">
    <property type="entry name" value="F-box_dom"/>
</dbReference>
<dbReference type="InterPro" id="IPR036047">
    <property type="entry name" value="F-box-like_dom_sf"/>
</dbReference>
<gene>
    <name evidence="2" type="ORF">L195_g016669</name>
</gene>
<dbReference type="Gene3D" id="1.20.1280.50">
    <property type="match status" value="1"/>
</dbReference>
<reference evidence="2 3" key="2">
    <citation type="journal article" date="2017" name="Front. Plant Sci.">
        <title>Gene Classification and Mining of Molecular Markers Useful in Red Clover (Trifolium pratense) Breeding.</title>
        <authorList>
            <person name="Istvanek J."/>
            <person name="Dluhosova J."/>
            <person name="Dluhos P."/>
            <person name="Patkova L."/>
            <person name="Nedelnik J."/>
            <person name="Repkova J."/>
        </authorList>
    </citation>
    <scope>NUCLEOTIDE SEQUENCE [LARGE SCALE GENOMIC DNA]</scope>
    <source>
        <strain evidence="3">cv. Tatra</strain>
        <tissue evidence="2">Young leaves</tissue>
    </source>
</reference>
<dbReference type="ExpressionAtlas" id="A0A2K3MRT6">
    <property type="expression patterns" value="baseline"/>
</dbReference>
<dbReference type="PROSITE" id="PS50181">
    <property type="entry name" value="FBOX"/>
    <property type="match status" value="1"/>
</dbReference>
<dbReference type="PANTHER" id="PTHR32212:SF269">
    <property type="entry name" value="F-BOX_RNI_FBD-LIKE DOMAIN PROTEIN"/>
    <property type="match status" value="1"/>
</dbReference>
<dbReference type="SUPFAM" id="SSF81383">
    <property type="entry name" value="F-box domain"/>
    <property type="match status" value="1"/>
</dbReference>
<proteinExistence type="predicted"/>
<feature type="domain" description="F-box" evidence="1">
    <location>
        <begin position="28"/>
        <end position="81"/>
    </location>
</feature>
<dbReference type="Pfam" id="PF00646">
    <property type="entry name" value="F-box"/>
    <property type="match status" value="1"/>
</dbReference>
<dbReference type="SMART" id="SM00256">
    <property type="entry name" value="FBOX"/>
    <property type="match status" value="1"/>
</dbReference>
<dbReference type="InterPro" id="IPR053781">
    <property type="entry name" value="F-box_AtFBL13-like"/>
</dbReference>
<reference evidence="2 3" key="1">
    <citation type="journal article" date="2014" name="Am. J. Bot.">
        <title>Genome assembly and annotation for red clover (Trifolium pratense; Fabaceae).</title>
        <authorList>
            <person name="Istvanek J."/>
            <person name="Jaros M."/>
            <person name="Krenek A."/>
            <person name="Repkova J."/>
        </authorList>
    </citation>
    <scope>NUCLEOTIDE SEQUENCE [LARGE SCALE GENOMIC DNA]</scope>
    <source>
        <strain evidence="3">cv. Tatra</strain>
        <tissue evidence="2">Young leaves</tissue>
    </source>
</reference>
<evidence type="ECO:0000259" key="1">
    <source>
        <dbReference type="PROSITE" id="PS50181"/>
    </source>
</evidence>
<evidence type="ECO:0000313" key="3">
    <source>
        <dbReference type="Proteomes" id="UP000236291"/>
    </source>
</evidence>
<dbReference type="AlphaFoldDB" id="A0A2K3MRT6"/>
<accession>A0A2K3MRT6</accession>